<dbReference type="GO" id="GO:0016853">
    <property type="term" value="F:isomerase activity"/>
    <property type="evidence" value="ECO:0007669"/>
    <property type="project" value="UniProtKB-KW"/>
</dbReference>
<feature type="domain" description="Mycothiol-dependent maleylpyruvate isomerase metal-binding" evidence="1">
    <location>
        <begin position="12"/>
        <end position="148"/>
    </location>
</feature>
<protein>
    <submittedName>
        <fullName evidence="2">Maleylpyruvate isomerase family mycothiol-dependent enzyme</fullName>
    </submittedName>
</protein>
<evidence type="ECO:0000313" key="2">
    <source>
        <dbReference type="EMBL" id="GAA1587906.1"/>
    </source>
</evidence>
<keyword evidence="2" id="KW-0413">Isomerase</keyword>
<dbReference type="Proteomes" id="UP001500393">
    <property type="component" value="Unassembled WGS sequence"/>
</dbReference>
<keyword evidence="3" id="KW-1185">Reference proteome</keyword>
<dbReference type="InterPro" id="IPR034660">
    <property type="entry name" value="DinB/YfiT-like"/>
</dbReference>
<comment type="caution">
    <text evidence="2">The sequence shown here is derived from an EMBL/GenBank/DDBJ whole genome shotgun (WGS) entry which is preliminary data.</text>
</comment>
<dbReference type="SUPFAM" id="SSF109854">
    <property type="entry name" value="DinB/YfiT-like putative metalloenzymes"/>
    <property type="match status" value="1"/>
</dbReference>
<reference evidence="3" key="1">
    <citation type="journal article" date="2019" name="Int. J. Syst. Evol. Microbiol.">
        <title>The Global Catalogue of Microorganisms (GCM) 10K type strain sequencing project: providing services to taxonomists for standard genome sequencing and annotation.</title>
        <authorList>
            <consortium name="The Broad Institute Genomics Platform"/>
            <consortium name="The Broad Institute Genome Sequencing Center for Infectious Disease"/>
            <person name="Wu L."/>
            <person name="Ma J."/>
        </authorList>
    </citation>
    <scope>NUCLEOTIDE SEQUENCE [LARGE SCALE GENOMIC DNA]</scope>
    <source>
        <strain evidence="3">JCM 14969</strain>
    </source>
</reference>
<dbReference type="Pfam" id="PF11716">
    <property type="entry name" value="MDMPI_N"/>
    <property type="match status" value="1"/>
</dbReference>
<dbReference type="RefSeq" id="WP_344217303.1">
    <property type="nucleotide sequence ID" value="NZ_BAAAOS010000032.1"/>
</dbReference>
<organism evidence="2 3">
    <name type="scientific">Kribbella sancticallisti</name>
    <dbReference type="NCBI Taxonomy" id="460087"/>
    <lineage>
        <taxon>Bacteria</taxon>
        <taxon>Bacillati</taxon>
        <taxon>Actinomycetota</taxon>
        <taxon>Actinomycetes</taxon>
        <taxon>Propionibacteriales</taxon>
        <taxon>Kribbellaceae</taxon>
        <taxon>Kribbella</taxon>
    </lineage>
</organism>
<dbReference type="InterPro" id="IPR017517">
    <property type="entry name" value="Maleyloyr_isom"/>
</dbReference>
<proteinExistence type="predicted"/>
<dbReference type="InterPro" id="IPR024344">
    <property type="entry name" value="MDMPI_metal-binding"/>
</dbReference>
<accession>A0ABP4PQW7</accession>
<dbReference type="NCBIfam" id="TIGR03083">
    <property type="entry name" value="maleylpyruvate isomerase family mycothiol-dependent enzyme"/>
    <property type="match status" value="1"/>
</dbReference>
<gene>
    <name evidence="2" type="ORF">GCM10009789_46800</name>
</gene>
<sequence length="263" mass="28445">MTKQADQIIEMLRAGHDDLDTVVARFRPEDLARGSAAAEWTVAQVLSHLGSGAEINLATLEGALAGTGVPGGEFNQATWDRWNAMSPGEQAAGFLTANEKLVQRYEGLDDRQRQELRIDFGYLPKPVEVAAAAEMRLSELTLHSWDVRVAFDSSAVLAPEPTGTLLDGIGRLLGWVGKADQLDGAARIAVHTVEPERAFGLVIDDKVHLTEVPESADGTLTAPAEYVVRLVTGRHAAEFTPASVEFTSETLTLDNLRRVFPGF</sequence>
<name>A0ABP4PQW7_9ACTN</name>
<dbReference type="EMBL" id="BAAAOS010000032">
    <property type="protein sequence ID" value="GAA1587906.1"/>
    <property type="molecule type" value="Genomic_DNA"/>
</dbReference>
<evidence type="ECO:0000259" key="1">
    <source>
        <dbReference type="Pfam" id="PF11716"/>
    </source>
</evidence>
<dbReference type="Gene3D" id="1.20.120.450">
    <property type="entry name" value="dinb family like domain"/>
    <property type="match status" value="1"/>
</dbReference>
<evidence type="ECO:0000313" key="3">
    <source>
        <dbReference type="Proteomes" id="UP001500393"/>
    </source>
</evidence>